<evidence type="ECO:0000256" key="6">
    <source>
        <dbReference type="ARBA" id="ARBA00022525"/>
    </source>
</evidence>
<dbReference type="GO" id="GO:0046872">
    <property type="term" value="F:metal ion binding"/>
    <property type="evidence" value="ECO:0007669"/>
    <property type="project" value="UniProtKB-KW"/>
</dbReference>
<dbReference type="PANTHER" id="PTHR11409:SF39">
    <property type="entry name" value="ADENOSINE DEAMINASE 2"/>
    <property type="match status" value="1"/>
</dbReference>
<accession>A0ABD1FFU2</accession>
<dbReference type="PANTHER" id="PTHR11409">
    <property type="entry name" value="ADENOSINE DEAMINASE"/>
    <property type="match status" value="1"/>
</dbReference>
<dbReference type="EMBL" id="JBDJPC010000001">
    <property type="protein sequence ID" value="KAL1518151.1"/>
    <property type="molecule type" value="Genomic_DNA"/>
</dbReference>
<evidence type="ECO:0000256" key="9">
    <source>
        <dbReference type="ARBA" id="ARBA00022801"/>
    </source>
</evidence>
<evidence type="ECO:0000256" key="7">
    <source>
        <dbReference type="ARBA" id="ARBA00022723"/>
    </source>
</evidence>
<evidence type="ECO:0000256" key="3">
    <source>
        <dbReference type="ARBA" id="ARBA00006083"/>
    </source>
</evidence>
<evidence type="ECO:0000313" key="13">
    <source>
        <dbReference type="EMBL" id="KAL1518151.1"/>
    </source>
</evidence>
<comment type="catalytic activity">
    <reaction evidence="10">
        <text>adenosine + H2O + H(+) = inosine + NH4(+)</text>
        <dbReference type="Rhea" id="RHEA:24408"/>
        <dbReference type="ChEBI" id="CHEBI:15377"/>
        <dbReference type="ChEBI" id="CHEBI:15378"/>
        <dbReference type="ChEBI" id="CHEBI:16335"/>
        <dbReference type="ChEBI" id="CHEBI:17596"/>
        <dbReference type="ChEBI" id="CHEBI:28938"/>
        <dbReference type="EC" id="3.5.4.4"/>
    </reaction>
</comment>
<feature type="domain" description="Adenosine/AMP deaminase N-terminal" evidence="12">
    <location>
        <begin position="55"/>
        <end position="113"/>
    </location>
</feature>
<dbReference type="Proteomes" id="UP001566132">
    <property type="component" value="Unassembled WGS sequence"/>
</dbReference>
<dbReference type="InterPro" id="IPR006330">
    <property type="entry name" value="Ado/ade_deaminase"/>
</dbReference>
<dbReference type="GO" id="GO:0016787">
    <property type="term" value="F:hydrolase activity"/>
    <property type="evidence" value="ECO:0007669"/>
    <property type="project" value="UniProtKB-KW"/>
</dbReference>
<comment type="caution">
    <text evidence="13">The sequence shown here is derived from an EMBL/GenBank/DDBJ whole genome shotgun (WGS) entry which is preliminary data.</text>
</comment>
<dbReference type="Pfam" id="PF00962">
    <property type="entry name" value="A_deaminase"/>
    <property type="match status" value="1"/>
</dbReference>
<comment type="cofactor">
    <cofactor evidence="1">
        <name>Zn(2+)</name>
        <dbReference type="ChEBI" id="CHEBI:29105"/>
    </cofactor>
</comment>
<keyword evidence="14" id="KW-1185">Reference proteome</keyword>
<dbReference type="SUPFAM" id="SSF51556">
    <property type="entry name" value="Metallo-dependent hydrolases"/>
    <property type="match status" value="1"/>
</dbReference>
<evidence type="ECO:0000256" key="5">
    <source>
        <dbReference type="ARBA" id="ARBA00018099"/>
    </source>
</evidence>
<protein>
    <recommendedName>
        <fullName evidence="5">Adenosine deaminase</fullName>
        <ecNumber evidence="4">3.5.4.4</ecNumber>
    </recommendedName>
</protein>
<dbReference type="FunFam" id="3.20.20.140:FF:000017">
    <property type="entry name" value="Adenosine deaminase 2"/>
    <property type="match status" value="1"/>
</dbReference>
<proteinExistence type="inferred from homology"/>
<evidence type="ECO:0000259" key="12">
    <source>
        <dbReference type="Pfam" id="PF08451"/>
    </source>
</evidence>
<dbReference type="AlphaFoldDB" id="A0ABD1FFU2"/>
<evidence type="ECO:0000259" key="11">
    <source>
        <dbReference type="Pfam" id="PF00962"/>
    </source>
</evidence>
<dbReference type="GO" id="GO:0005576">
    <property type="term" value="C:extracellular region"/>
    <property type="evidence" value="ECO:0007669"/>
    <property type="project" value="UniProtKB-SubCell"/>
</dbReference>
<dbReference type="InterPro" id="IPR013659">
    <property type="entry name" value="A_deaminase_N"/>
</dbReference>
<gene>
    <name evidence="13" type="ORF">ABEB36_001820</name>
</gene>
<reference evidence="13 14" key="1">
    <citation type="submission" date="2024-05" db="EMBL/GenBank/DDBJ databases">
        <title>Genetic variation in Jamaican populations of the coffee berry borer (Hypothenemus hampei).</title>
        <authorList>
            <person name="Errbii M."/>
            <person name="Myrie A."/>
        </authorList>
    </citation>
    <scope>NUCLEOTIDE SEQUENCE [LARGE SCALE GENOMIC DNA]</scope>
    <source>
        <strain evidence="13">JA-Hopewell-2020-01-JO</strain>
        <tissue evidence="13">Whole body</tissue>
    </source>
</reference>
<comment type="subcellular location">
    <subcellularLocation>
        <location evidence="2">Secreted</location>
    </subcellularLocation>
</comment>
<dbReference type="InterPro" id="IPR001365">
    <property type="entry name" value="A_deaminase_dom"/>
</dbReference>
<dbReference type="NCBIfam" id="TIGR01431">
    <property type="entry name" value="adm_rel"/>
    <property type="match status" value="1"/>
</dbReference>
<evidence type="ECO:0000256" key="2">
    <source>
        <dbReference type="ARBA" id="ARBA00004613"/>
    </source>
</evidence>
<keyword evidence="6" id="KW-0964">Secreted</keyword>
<dbReference type="EC" id="3.5.4.4" evidence="4"/>
<keyword evidence="9" id="KW-0378">Hydrolase</keyword>
<feature type="domain" description="Adenosine deaminase" evidence="11">
    <location>
        <begin position="200"/>
        <end position="492"/>
    </location>
</feature>
<dbReference type="Pfam" id="PF08451">
    <property type="entry name" value="A_deaminase_N"/>
    <property type="match status" value="1"/>
</dbReference>
<evidence type="ECO:0000256" key="1">
    <source>
        <dbReference type="ARBA" id="ARBA00001947"/>
    </source>
</evidence>
<sequence length="508" mass="59118">MSDQIFIVIVAVFQIQCVLNNKSVPLNDYLELKSRFLFANNITADDHFETYYAGIGAHIVLTDPNEMTMNAQLMSYKDKEIDSGLSDPNRFYASQSFFKSKIHIDESKVFELIRKLPKGASLHSHSTALVSINYIFNNLTYRDNLFVKQNSNDKTFILKFFKNAPGWPWRAIQEMRLKHPEFNSQLKRQMTLALSTSRDNKNAIWTRFEAIFTFLRPLLTFYPVFKDYFFQVLEEHYNDNIRYMEIRSGLPELYDLDGRFYDHEATLDVMYGVVNDFMTTHSNFVGVKIIFSPNRRTNLTILATYIGFLKKMNRKYPDFLAGFDLVGQEDAGPPLKSMLPILLEIRKNFKLFLHAGETLWNGVETDENLIDAIFLNSSRIGHGYALVKHPRLLKMVKDKDIALEICPISNQILGLVNDFRNHPLNFLIANNYSVVLCSDDPSFWGATGVSYDWYVTFMAMTSRHADLRLLKQLAINSIKYSALTQSEKIKFMKQWFIDWNQFINNYFP</sequence>
<keyword evidence="8" id="KW-0732">Signal</keyword>
<organism evidence="13 14">
    <name type="scientific">Hypothenemus hampei</name>
    <name type="common">Coffee berry borer</name>
    <dbReference type="NCBI Taxonomy" id="57062"/>
    <lineage>
        <taxon>Eukaryota</taxon>
        <taxon>Metazoa</taxon>
        <taxon>Ecdysozoa</taxon>
        <taxon>Arthropoda</taxon>
        <taxon>Hexapoda</taxon>
        <taxon>Insecta</taxon>
        <taxon>Pterygota</taxon>
        <taxon>Neoptera</taxon>
        <taxon>Endopterygota</taxon>
        <taxon>Coleoptera</taxon>
        <taxon>Polyphaga</taxon>
        <taxon>Cucujiformia</taxon>
        <taxon>Curculionidae</taxon>
        <taxon>Scolytinae</taxon>
        <taxon>Hypothenemus</taxon>
    </lineage>
</organism>
<dbReference type="Gene3D" id="3.20.20.140">
    <property type="entry name" value="Metal-dependent hydrolases"/>
    <property type="match status" value="1"/>
</dbReference>
<dbReference type="CDD" id="cd01321">
    <property type="entry name" value="ADGF"/>
    <property type="match status" value="1"/>
</dbReference>
<name>A0ABD1FFU2_HYPHA</name>
<keyword evidence="7" id="KW-0479">Metal-binding</keyword>
<evidence type="ECO:0000313" key="14">
    <source>
        <dbReference type="Proteomes" id="UP001566132"/>
    </source>
</evidence>
<evidence type="ECO:0000256" key="8">
    <source>
        <dbReference type="ARBA" id="ARBA00022729"/>
    </source>
</evidence>
<dbReference type="InterPro" id="IPR006331">
    <property type="entry name" value="ADGF"/>
</dbReference>
<comment type="similarity">
    <text evidence="3">Belongs to the metallo-dependent hydrolases superfamily. Adenosine and AMP deaminases family. ADGF subfamily.</text>
</comment>
<evidence type="ECO:0000256" key="4">
    <source>
        <dbReference type="ARBA" id="ARBA00012784"/>
    </source>
</evidence>
<evidence type="ECO:0000256" key="10">
    <source>
        <dbReference type="ARBA" id="ARBA00047764"/>
    </source>
</evidence>
<dbReference type="InterPro" id="IPR032466">
    <property type="entry name" value="Metal_Hydrolase"/>
</dbReference>